<dbReference type="PROSITE" id="PS52044">
    <property type="entry name" value="VLRF1"/>
    <property type="match status" value="1"/>
</dbReference>
<organism evidence="13 14">
    <name type="scientific">Amanita thiersii Skay4041</name>
    <dbReference type="NCBI Taxonomy" id="703135"/>
    <lineage>
        <taxon>Eukaryota</taxon>
        <taxon>Fungi</taxon>
        <taxon>Dikarya</taxon>
        <taxon>Basidiomycota</taxon>
        <taxon>Agaricomycotina</taxon>
        <taxon>Agaricomycetes</taxon>
        <taxon>Agaricomycetidae</taxon>
        <taxon>Agaricales</taxon>
        <taxon>Pluteineae</taxon>
        <taxon>Amanitaceae</taxon>
        <taxon>Amanita</taxon>
    </lineage>
</organism>
<evidence type="ECO:0000256" key="1">
    <source>
        <dbReference type="ARBA" id="ARBA00004496"/>
    </source>
</evidence>
<evidence type="ECO:0000256" key="3">
    <source>
        <dbReference type="ARBA" id="ARBA00022490"/>
    </source>
</evidence>
<dbReference type="PANTHER" id="PTHR16036">
    <property type="entry name" value="ANKYRIN REPEAT AND ZINC FINGER DOMAIN-CONTAINING PROTEIN 1"/>
    <property type="match status" value="1"/>
</dbReference>
<dbReference type="GO" id="GO:0005737">
    <property type="term" value="C:cytoplasm"/>
    <property type="evidence" value="ECO:0007669"/>
    <property type="project" value="UniProtKB-SubCell"/>
</dbReference>
<keyword evidence="9" id="KW-0175">Coiled coil</keyword>
<feature type="region of interest" description="Disordered" evidence="11">
    <location>
        <begin position="244"/>
        <end position="296"/>
    </location>
</feature>
<keyword evidence="6 10" id="KW-0255">Endonuclease</keyword>
<evidence type="ECO:0000259" key="12">
    <source>
        <dbReference type="PROSITE" id="PS52044"/>
    </source>
</evidence>
<keyword evidence="8" id="KW-0040">ANK repeat</keyword>
<sequence>MRPSSNYYHVFSLPPELLQSFIPRTHVNQLIPSSAPSLDLPTQSKVQGQPMANTSGPISCTVCLGITFLDVHAQRAHYRSDWHRYNVKTRLNGGKAVTESAFAQLVEALEDSLSGSASSSTEEEDENYDTDKVTTLIHKTQKLLYSSHQTNDDDSNRHGIVQPQTALTWFHSPPATQIGVYRALFPRDTETNRYLDELRAMQRHRGHTDHGQAGEEGIEGKKWAMFMVAGGHFAGAIVRVSRPVEEKENTEKENSKKKPKPKQQAKPETEVLKSKTFHRYTTRRKQGGSQSVNDNAKGAAISAGAMLRRYGEQALRDDIRNLLRDWADEIDSCELIWIRANVSNRRIFLDYEEAVIQKGDERLRTFPFTTRRPTQSELTRCLLELTRVKVTHLSEDELRAQDEAYLASLPQRKPPPPARPIADPDKNKPLKAPKLTREDEVLRDKWTKLLDMVNRGRLEPLRTFWEREGAAFGSVDALIPEWTGDRRGTILQVGAQAGHEDVTRWLLEELRADPTIPVPNTRIGLGMEVDEDEAKEDGNALDTQSLKGYQRTAYDLAKTRAVRDVFRRCAATYPEWWDWFGAARVPSGLSKEMEEEREEKKKVRRKGL</sequence>
<feature type="region of interest" description="Disordered" evidence="11">
    <location>
        <begin position="588"/>
        <end position="608"/>
    </location>
</feature>
<dbReference type="PANTHER" id="PTHR16036:SF2">
    <property type="entry name" value="TRNA ENDONUCLEASE ANKZF1"/>
    <property type="match status" value="1"/>
</dbReference>
<evidence type="ECO:0000256" key="10">
    <source>
        <dbReference type="PROSITE-ProRule" id="PRU01389"/>
    </source>
</evidence>
<keyword evidence="3 10" id="KW-0963">Cytoplasm</keyword>
<dbReference type="GO" id="GO:0036503">
    <property type="term" value="P:ERAD pathway"/>
    <property type="evidence" value="ECO:0007669"/>
    <property type="project" value="TreeGrafter"/>
</dbReference>
<feature type="domain" description="VLRF1" evidence="12">
    <location>
        <begin position="219"/>
        <end position="388"/>
    </location>
</feature>
<feature type="active site" evidence="10">
    <location>
        <position position="290"/>
    </location>
</feature>
<dbReference type="GO" id="GO:0016787">
    <property type="term" value="F:hydrolase activity"/>
    <property type="evidence" value="ECO:0007669"/>
    <property type="project" value="UniProtKB-KW"/>
</dbReference>
<proteinExistence type="inferred from homology"/>
<evidence type="ECO:0000256" key="4">
    <source>
        <dbReference type="ARBA" id="ARBA00022722"/>
    </source>
</evidence>
<feature type="region of interest" description="Disordered" evidence="11">
    <location>
        <begin position="406"/>
        <end position="436"/>
    </location>
</feature>
<comment type="similarity">
    <text evidence="2 10">Belongs to the ANKZF1/VMS1 family.</text>
</comment>
<feature type="compositionally biased region" description="Basic and acidic residues" evidence="11">
    <location>
        <begin position="591"/>
        <end position="601"/>
    </location>
</feature>
<reference evidence="13 14" key="1">
    <citation type="submission" date="2014-02" db="EMBL/GenBank/DDBJ databases">
        <title>Transposable element dynamics among asymbiotic and ectomycorrhizal Amanita fungi.</title>
        <authorList>
            <consortium name="DOE Joint Genome Institute"/>
            <person name="Hess J."/>
            <person name="Skrede I."/>
            <person name="Wolfe B."/>
            <person name="LaButti K."/>
            <person name="Ohm R.A."/>
            <person name="Grigoriev I.V."/>
            <person name="Pringle A."/>
        </authorList>
    </citation>
    <scope>NUCLEOTIDE SEQUENCE [LARGE SCALE GENOMIC DNA]</scope>
    <source>
        <strain evidence="13 14">SKay4041</strain>
    </source>
</reference>
<dbReference type="AlphaFoldDB" id="A0A2A9NKD0"/>
<dbReference type="STRING" id="703135.A0A2A9NKD0"/>
<evidence type="ECO:0000256" key="2">
    <source>
        <dbReference type="ARBA" id="ARBA00009262"/>
    </source>
</evidence>
<evidence type="ECO:0000256" key="7">
    <source>
        <dbReference type="ARBA" id="ARBA00022801"/>
    </source>
</evidence>
<dbReference type="Pfam" id="PF18826">
    <property type="entry name" value="bVLRF1"/>
    <property type="match status" value="1"/>
</dbReference>
<dbReference type="InterPro" id="IPR047139">
    <property type="entry name" value="ANKZ1/VMS1"/>
</dbReference>
<evidence type="ECO:0000256" key="6">
    <source>
        <dbReference type="ARBA" id="ARBA00022759"/>
    </source>
</evidence>
<gene>
    <name evidence="13" type="ORF">AMATHDRAFT_59968</name>
</gene>
<dbReference type="OrthoDB" id="429841at2759"/>
<feature type="compositionally biased region" description="Basic and acidic residues" evidence="11">
    <location>
        <begin position="244"/>
        <end position="256"/>
    </location>
</feature>
<keyword evidence="4 10" id="KW-0540">Nuclease</keyword>
<feature type="compositionally biased region" description="Basic residues" evidence="11">
    <location>
        <begin position="275"/>
        <end position="286"/>
    </location>
</feature>
<evidence type="ECO:0000256" key="8">
    <source>
        <dbReference type="ARBA" id="ARBA00023043"/>
    </source>
</evidence>
<dbReference type="Proteomes" id="UP000242287">
    <property type="component" value="Unassembled WGS sequence"/>
</dbReference>
<evidence type="ECO:0000256" key="5">
    <source>
        <dbReference type="ARBA" id="ARBA00022737"/>
    </source>
</evidence>
<keyword evidence="7 10" id="KW-0378">Hydrolase</keyword>
<keyword evidence="5" id="KW-0677">Repeat</keyword>
<feature type="non-terminal residue" evidence="13">
    <location>
        <position position="608"/>
    </location>
</feature>
<evidence type="ECO:0000313" key="14">
    <source>
        <dbReference type="Proteomes" id="UP000242287"/>
    </source>
</evidence>
<comment type="domain">
    <text evidence="10">The VLRF1 domain mediates binding to the 60S ribosomal subunit.</text>
</comment>
<comment type="subcellular location">
    <subcellularLocation>
        <location evidence="1">Cytoplasm</location>
    </subcellularLocation>
</comment>
<dbReference type="InterPro" id="IPR041175">
    <property type="entry name" value="VLRF1/Vms1"/>
</dbReference>
<keyword evidence="14" id="KW-1185">Reference proteome</keyword>
<dbReference type="EMBL" id="KZ301993">
    <property type="protein sequence ID" value="PFH51039.1"/>
    <property type="molecule type" value="Genomic_DNA"/>
</dbReference>
<dbReference type="GO" id="GO:0004519">
    <property type="term" value="F:endonuclease activity"/>
    <property type="evidence" value="ECO:0007669"/>
    <property type="project" value="UniProtKB-KW"/>
</dbReference>
<evidence type="ECO:0000313" key="13">
    <source>
        <dbReference type="EMBL" id="PFH51039.1"/>
    </source>
</evidence>
<evidence type="ECO:0000256" key="11">
    <source>
        <dbReference type="SAM" id="MobiDB-lite"/>
    </source>
</evidence>
<evidence type="ECO:0000256" key="9">
    <source>
        <dbReference type="ARBA" id="ARBA00023054"/>
    </source>
</evidence>
<name>A0A2A9NKD0_9AGAR</name>
<protein>
    <recommendedName>
        <fullName evidence="12">VLRF1 domain-containing protein</fullName>
    </recommendedName>
</protein>
<accession>A0A2A9NKD0</accession>